<sequence>MQRQKKRTKELQVEEPPRGWLYQQEAPSLILCYYISGKMTRFHEPGRSALPLGRMEGSCSLCCCGQGKQRPSFMITLRVRDNFFPSFDTNTSDIGRWGIETSNSGASVNTFNHLSYKPLAGQKLFESMAVELEMDLGIRAGRE</sequence>
<name>A0A5E4FZ31_PRUDU</name>
<evidence type="ECO:0000313" key="1">
    <source>
        <dbReference type="EMBL" id="VVA32664.1"/>
    </source>
</evidence>
<accession>A0A5E4FZ31</accession>
<organism evidence="1 2">
    <name type="scientific">Prunus dulcis</name>
    <name type="common">Almond</name>
    <name type="synonym">Amygdalus dulcis</name>
    <dbReference type="NCBI Taxonomy" id="3755"/>
    <lineage>
        <taxon>Eukaryota</taxon>
        <taxon>Viridiplantae</taxon>
        <taxon>Streptophyta</taxon>
        <taxon>Embryophyta</taxon>
        <taxon>Tracheophyta</taxon>
        <taxon>Spermatophyta</taxon>
        <taxon>Magnoliopsida</taxon>
        <taxon>eudicotyledons</taxon>
        <taxon>Gunneridae</taxon>
        <taxon>Pentapetalae</taxon>
        <taxon>rosids</taxon>
        <taxon>fabids</taxon>
        <taxon>Rosales</taxon>
        <taxon>Rosaceae</taxon>
        <taxon>Amygdaloideae</taxon>
        <taxon>Amygdaleae</taxon>
        <taxon>Prunus</taxon>
    </lineage>
</organism>
<evidence type="ECO:0000313" key="2">
    <source>
        <dbReference type="Proteomes" id="UP000327085"/>
    </source>
</evidence>
<dbReference type="Proteomes" id="UP000327085">
    <property type="component" value="Chromosome 3"/>
</dbReference>
<dbReference type="EMBL" id="CABIKO010000256">
    <property type="protein sequence ID" value="VVA32664.1"/>
    <property type="molecule type" value="Genomic_DNA"/>
</dbReference>
<gene>
    <name evidence="1" type="ORF">ALMOND_2B016054</name>
</gene>
<proteinExistence type="predicted"/>
<protein>
    <submittedName>
        <fullName evidence="1">Uncharacterized protein</fullName>
    </submittedName>
</protein>
<reference evidence="2" key="1">
    <citation type="journal article" date="2020" name="Plant J.">
        <title>Transposons played a major role in the diversification between the closely related almond and peach genomes: results from the almond genome sequence.</title>
        <authorList>
            <person name="Alioto T."/>
            <person name="Alexiou K.G."/>
            <person name="Bardil A."/>
            <person name="Barteri F."/>
            <person name="Castanera R."/>
            <person name="Cruz F."/>
            <person name="Dhingra A."/>
            <person name="Duval H."/>
            <person name="Fernandez I Marti A."/>
            <person name="Frias L."/>
            <person name="Galan B."/>
            <person name="Garcia J.L."/>
            <person name="Howad W."/>
            <person name="Gomez-Garrido J."/>
            <person name="Gut M."/>
            <person name="Julca I."/>
            <person name="Morata J."/>
            <person name="Puigdomenech P."/>
            <person name="Ribeca P."/>
            <person name="Rubio Cabetas M.J."/>
            <person name="Vlasova A."/>
            <person name="Wirthensohn M."/>
            <person name="Garcia-Mas J."/>
            <person name="Gabaldon T."/>
            <person name="Casacuberta J.M."/>
            <person name="Arus P."/>
        </authorList>
    </citation>
    <scope>NUCLEOTIDE SEQUENCE [LARGE SCALE GENOMIC DNA]</scope>
    <source>
        <strain evidence="2">cv. Texas</strain>
    </source>
</reference>
<dbReference type="Gramene" id="VVA32664">
    <property type="protein sequence ID" value="VVA32664"/>
    <property type="gene ID" value="Prudul26B016054"/>
</dbReference>
<dbReference type="InParanoid" id="A0A5E4FZ31"/>
<dbReference type="AlphaFoldDB" id="A0A5E4FZ31"/>